<reference evidence="2 3" key="1">
    <citation type="submission" date="2020-08" db="EMBL/GenBank/DDBJ databases">
        <title>Acidobacteriota in marine sediments use diverse sulfur dissimilation pathways.</title>
        <authorList>
            <person name="Wasmund K."/>
        </authorList>
    </citation>
    <scope>NUCLEOTIDE SEQUENCE [LARGE SCALE GENOMIC DNA]</scope>
    <source>
        <strain evidence="2">MAG AM3-A</strain>
    </source>
</reference>
<dbReference type="AlphaFoldDB" id="A0A8J7C5I2"/>
<name>A0A8J7C5I2_9BACT</name>
<dbReference type="InterPro" id="IPR055966">
    <property type="entry name" value="DUF7544"/>
</dbReference>
<feature type="transmembrane region" description="Helical" evidence="1">
    <location>
        <begin position="173"/>
        <end position="199"/>
    </location>
</feature>
<dbReference type="Proteomes" id="UP000598633">
    <property type="component" value="Unassembled WGS sequence"/>
</dbReference>
<keyword evidence="1" id="KW-1133">Transmembrane helix</keyword>
<dbReference type="Pfam" id="PF24400">
    <property type="entry name" value="DUF7544"/>
    <property type="match status" value="1"/>
</dbReference>
<feature type="transmembrane region" description="Helical" evidence="1">
    <location>
        <begin position="78"/>
        <end position="102"/>
    </location>
</feature>
<comment type="caution">
    <text evidence="2">The sequence shown here is derived from an EMBL/GenBank/DDBJ whole genome shotgun (WGS) entry which is preliminary data.</text>
</comment>
<evidence type="ECO:0000313" key="3">
    <source>
        <dbReference type="Proteomes" id="UP000598633"/>
    </source>
</evidence>
<evidence type="ECO:0000313" key="2">
    <source>
        <dbReference type="EMBL" id="MBD3870831.1"/>
    </source>
</evidence>
<keyword evidence="1" id="KW-0472">Membrane</keyword>
<protein>
    <submittedName>
        <fullName evidence="2">Uncharacterized protein</fullName>
    </submittedName>
</protein>
<gene>
    <name evidence="2" type="ORF">IFJ97_05665</name>
</gene>
<feature type="transmembrane region" description="Helical" evidence="1">
    <location>
        <begin position="136"/>
        <end position="161"/>
    </location>
</feature>
<dbReference type="EMBL" id="JACXWA010000093">
    <property type="protein sequence ID" value="MBD3870831.1"/>
    <property type="molecule type" value="Genomic_DNA"/>
</dbReference>
<feature type="transmembrane region" description="Helical" evidence="1">
    <location>
        <begin position="232"/>
        <end position="265"/>
    </location>
</feature>
<proteinExistence type="predicted"/>
<sequence length="306" mass="34726">MRIAYFEPLSRAWERMKHILWRPFDLTKWLVLGFSCWLAGLADSAGGGGWKWIFDENDFPGRHNLYSDTGSFEELGGALIWLPLIFIVIMAVAAILVLVLWLSSRAKIIYLDNVVHNRAQIVEPWHRLRELGNSLFLWRLGFVVACGLVALVLLMLFFAPAATLSFSDALSGLSYAAMIFGVIIMICFGFVAAFVALMLEAFVIPIMYKFDIKATEAWSYFLPWLKTRPWQFVLYALFVLALIFAFLCVFALVCVLTCCIVGLPYVGTVILLPFYVTYRLFSVEFLAQFDPGFDLFTQAEIPAETE</sequence>
<evidence type="ECO:0000256" key="1">
    <source>
        <dbReference type="SAM" id="Phobius"/>
    </source>
</evidence>
<keyword evidence="1" id="KW-0812">Transmembrane</keyword>
<organism evidence="2 3">
    <name type="scientific">Candidatus Sulfomarinibacter kjeldsenii</name>
    <dbReference type="NCBI Taxonomy" id="2885994"/>
    <lineage>
        <taxon>Bacteria</taxon>
        <taxon>Pseudomonadati</taxon>
        <taxon>Acidobacteriota</taxon>
        <taxon>Thermoanaerobaculia</taxon>
        <taxon>Thermoanaerobaculales</taxon>
        <taxon>Candidatus Sulfomarinibacteraceae</taxon>
        <taxon>Candidatus Sulfomarinibacter</taxon>
    </lineage>
</organism>
<accession>A0A8J7C5I2</accession>